<keyword evidence="1" id="KW-0472">Membrane</keyword>
<keyword evidence="4" id="KW-1185">Reference proteome</keyword>
<accession>A0AB34K2Q0</accession>
<feature type="transmembrane region" description="Helical" evidence="1">
    <location>
        <begin position="206"/>
        <end position="224"/>
    </location>
</feature>
<evidence type="ECO:0000256" key="2">
    <source>
        <dbReference type="SAM" id="SignalP"/>
    </source>
</evidence>
<evidence type="ECO:0000313" key="3">
    <source>
        <dbReference type="EMBL" id="KAL1527548.1"/>
    </source>
</evidence>
<keyword evidence="1" id="KW-0812">Transmembrane</keyword>
<gene>
    <name evidence="3" type="ORF">AB1Y20_008937</name>
</gene>
<evidence type="ECO:0000256" key="1">
    <source>
        <dbReference type="SAM" id="Phobius"/>
    </source>
</evidence>
<dbReference type="EMBL" id="JBGBPQ010000002">
    <property type="protein sequence ID" value="KAL1527548.1"/>
    <property type="molecule type" value="Genomic_DNA"/>
</dbReference>
<feature type="chain" id="PRO_5044276655" description="Transmembrane protein" evidence="2">
    <location>
        <begin position="18"/>
        <end position="521"/>
    </location>
</feature>
<feature type="transmembrane region" description="Helical" evidence="1">
    <location>
        <begin position="405"/>
        <end position="429"/>
    </location>
</feature>
<comment type="caution">
    <text evidence="3">The sequence shown here is derived from an EMBL/GenBank/DDBJ whole genome shotgun (WGS) entry which is preliminary data.</text>
</comment>
<feature type="transmembrane region" description="Helical" evidence="1">
    <location>
        <begin position="236"/>
        <end position="257"/>
    </location>
</feature>
<name>A0AB34K2Q0_PRYPA</name>
<keyword evidence="1" id="KW-1133">Transmembrane helix</keyword>
<feature type="signal peptide" evidence="2">
    <location>
        <begin position="1"/>
        <end position="17"/>
    </location>
</feature>
<reference evidence="3 4" key="1">
    <citation type="journal article" date="2024" name="Science">
        <title>Giant polyketide synthase enzymes in the biosynthesis of giant marine polyether toxins.</title>
        <authorList>
            <person name="Fallon T.R."/>
            <person name="Shende V.V."/>
            <person name="Wierzbicki I.H."/>
            <person name="Pendleton A.L."/>
            <person name="Watervoot N.F."/>
            <person name="Auber R.P."/>
            <person name="Gonzalez D.J."/>
            <person name="Wisecaver J.H."/>
            <person name="Moore B.S."/>
        </authorList>
    </citation>
    <scope>NUCLEOTIDE SEQUENCE [LARGE SCALE GENOMIC DNA]</scope>
    <source>
        <strain evidence="3 4">12B1</strain>
    </source>
</reference>
<feature type="transmembrane region" description="Helical" evidence="1">
    <location>
        <begin position="290"/>
        <end position="312"/>
    </location>
</feature>
<organism evidence="3 4">
    <name type="scientific">Prymnesium parvum</name>
    <name type="common">Toxic golden alga</name>
    <dbReference type="NCBI Taxonomy" id="97485"/>
    <lineage>
        <taxon>Eukaryota</taxon>
        <taxon>Haptista</taxon>
        <taxon>Haptophyta</taxon>
        <taxon>Prymnesiophyceae</taxon>
        <taxon>Prymnesiales</taxon>
        <taxon>Prymnesiaceae</taxon>
        <taxon>Prymnesium</taxon>
    </lineage>
</organism>
<feature type="transmembrane region" description="Helical" evidence="1">
    <location>
        <begin position="353"/>
        <end position="374"/>
    </location>
</feature>
<protein>
    <recommendedName>
        <fullName evidence="5">Transmembrane protein</fullName>
    </recommendedName>
</protein>
<keyword evidence="2" id="KW-0732">Signal</keyword>
<evidence type="ECO:0008006" key="5">
    <source>
        <dbReference type="Google" id="ProtNLM"/>
    </source>
</evidence>
<dbReference type="AlphaFoldDB" id="A0AB34K2Q0"/>
<feature type="transmembrane region" description="Helical" evidence="1">
    <location>
        <begin position="324"/>
        <end position="341"/>
    </location>
</feature>
<sequence>MPLRLLRLLALLPMGVSLRVSYNLHTSRRLAALQDFGSRGGLVSTDLKLSIGECSNSTPSACSWAEVKHVYLVLLSTDQLHDIIRRRDFLGSTDCQHPSMARTALSLLRWQEARERTADGRALLRFGGDDVALERATAASTRFDVVDPAELRFRIQYRLPKRADLHTLALLNCETNSIKLEGESSFEGENGEKLSLPHLDLMRARITIAIITFLAAVGMAKLCVARRAITVPLQWLLVFALVARHVRQLLLLVPIFAASRDELLPRALSAPLEVIDTWEPVLASSLLAEAASLLASLAFLCAMLGLAAGRHFTSPVLPPREQEVLVGSMSMYFVFGMLQAACTNEVSCGVFVLSFQVLRLLLIFSIVLFINASIDRLRRETGHRWEVLFPELLRLTVLLAVRRRIILVHLILPILFMFLEVQVLGWQAIWFKDMWRECIELYLVLAVAWRIMPSSLTYIAHFRWVRPSPNSLVSSSTYARFFRFILGSSLDAARADATLLADSTLLAASGQVPLRLNDSPD</sequence>
<proteinExistence type="predicted"/>
<evidence type="ECO:0000313" key="4">
    <source>
        <dbReference type="Proteomes" id="UP001515480"/>
    </source>
</evidence>
<dbReference type="Proteomes" id="UP001515480">
    <property type="component" value="Unassembled WGS sequence"/>
</dbReference>